<proteinExistence type="predicted"/>
<reference evidence="1" key="1">
    <citation type="submission" date="2021-01" db="EMBL/GenBank/DDBJ databases">
        <authorList>
            <consortium name="Genoscope - CEA"/>
            <person name="William W."/>
        </authorList>
    </citation>
    <scope>NUCLEOTIDE SEQUENCE</scope>
</reference>
<dbReference type="AlphaFoldDB" id="A0A816TY68"/>
<organism evidence="1">
    <name type="scientific">Brassica napus</name>
    <name type="common">Rape</name>
    <dbReference type="NCBI Taxonomy" id="3708"/>
    <lineage>
        <taxon>Eukaryota</taxon>
        <taxon>Viridiplantae</taxon>
        <taxon>Streptophyta</taxon>
        <taxon>Embryophyta</taxon>
        <taxon>Tracheophyta</taxon>
        <taxon>Spermatophyta</taxon>
        <taxon>Magnoliopsida</taxon>
        <taxon>eudicotyledons</taxon>
        <taxon>Gunneridae</taxon>
        <taxon>Pentapetalae</taxon>
        <taxon>rosids</taxon>
        <taxon>malvids</taxon>
        <taxon>Brassicales</taxon>
        <taxon>Brassicaceae</taxon>
        <taxon>Brassiceae</taxon>
        <taxon>Brassica</taxon>
    </lineage>
</organism>
<accession>A0A816TY68</accession>
<dbReference type="Proteomes" id="UP001295469">
    <property type="component" value="Chromosome C08"/>
</dbReference>
<gene>
    <name evidence="1" type="ORF">DARMORV10_C08P08510.1</name>
</gene>
<name>A0A816TY68_BRANA</name>
<protein>
    <submittedName>
        <fullName evidence="1">(rape) hypothetical protein</fullName>
    </submittedName>
</protein>
<evidence type="ECO:0000313" key="1">
    <source>
        <dbReference type="EMBL" id="CAF2106935.1"/>
    </source>
</evidence>
<dbReference type="EMBL" id="HG994372">
    <property type="protein sequence ID" value="CAF2106935.1"/>
    <property type="molecule type" value="Genomic_DNA"/>
</dbReference>
<sequence>MLNIIETSQDVFIMIKKTGKFQPTLDLNELREKLVPRIR</sequence>